<evidence type="ECO:0000313" key="2">
    <source>
        <dbReference type="EMBL" id="MFC6034887.1"/>
    </source>
</evidence>
<name>A0ABW1KWD9_9PROT</name>
<proteinExistence type="predicted"/>
<dbReference type="InterPro" id="IPR022472">
    <property type="entry name" value="VPLPA-CTERM"/>
</dbReference>
<reference evidence="2 3" key="1">
    <citation type="submission" date="2024-09" db="EMBL/GenBank/DDBJ databases">
        <authorList>
            <person name="Zhang Z.-H."/>
        </authorList>
    </citation>
    <scope>NUCLEOTIDE SEQUENCE [LARGE SCALE GENOMIC DNA]</scope>
    <source>
        <strain evidence="2 3">HHTR114</strain>
    </source>
</reference>
<accession>A0ABW1KWD9</accession>
<sequence length="234" mass="24966">MKSIIGLAAVAALSISSAHATTIYTTSGSSDLVSNNGSSQVYEDDGVTMTLSAGLFTDTPVTGDAVVTPGQYGARPIAYSPGTGITHNQNDGQHLVDGYFPEVAILSFDKTVQLTGALFTYVDTYDTFDLFIDSNNDGILERVFENLSMPNNSTAFVDFLSLNLVGKLFGIGTSSYSYNCRMTMHGQKCDSYSSAWKLKKLAFEEVPDVPLPAALPLFMAGLAGFGFASRKKQA</sequence>
<evidence type="ECO:0000313" key="3">
    <source>
        <dbReference type="Proteomes" id="UP001596116"/>
    </source>
</evidence>
<protein>
    <submittedName>
        <fullName evidence="2">VPLPA-CTERM sorting domain-containing protein</fullName>
    </submittedName>
</protein>
<gene>
    <name evidence="2" type="ORF">ACFMB1_04990</name>
</gene>
<keyword evidence="1" id="KW-0732">Signal</keyword>
<dbReference type="Proteomes" id="UP001596116">
    <property type="component" value="Unassembled WGS sequence"/>
</dbReference>
<comment type="caution">
    <text evidence="2">The sequence shown here is derived from an EMBL/GenBank/DDBJ whole genome shotgun (WGS) entry which is preliminary data.</text>
</comment>
<feature type="signal peptide" evidence="1">
    <location>
        <begin position="1"/>
        <end position="20"/>
    </location>
</feature>
<feature type="chain" id="PRO_5045771445" evidence="1">
    <location>
        <begin position="21"/>
        <end position="234"/>
    </location>
</feature>
<keyword evidence="3" id="KW-1185">Reference proteome</keyword>
<dbReference type="EMBL" id="JBHPON010000001">
    <property type="protein sequence ID" value="MFC6034887.1"/>
    <property type="molecule type" value="Genomic_DNA"/>
</dbReference>
<dbReference type="NCBIfam" id="TIGR03370">
    <property type="entry name" value="VPLPA-CTERM"/>
    <property type="match status" value="1"/>
</dbReference>
<evidence type="ECO:0000256" key="1">
    <source>
        <dbReference type="SAM" id="SignalP"/>
    </source>
</evidence>
<dbReference type="RefSeq" id="WP_379879775.1">
    <property type="nucleotide sequence ID" value="NZ_JBHPON010000001.1"/>
</dbReference>
<organism evidence="2 3">
    <name type="scientific">Hyphococcus aureus</name>
    <dbReference type="NCBI Taxonomy" id="2666033"/>
    <lineage>
        <taxon>Bacteria</taxon>
        <taxon>Pseudomonadati</taxon>
        <taxon>Pseudomonadota</taxon>
        <taxon>Alphaproteobacteria</taxon>
        <taxon>Parvularculales</taxon>
        <taxon>Parvularculaceae</taxon>
        <taxon>Hyphococcus</taxon>
    </lineage>
</organism>